<gene>
    <name evidence="2" type="ORF">SAMN04488063_2276</name>
</gene>
<dbReference type="InterPro" id="IPR058342">
    <property type="entry name" value="DUF8029"/>
</dbReference>
<dbReference type="Proteomes" id="UP000198876">
    <property type="component" value="Unassembled WGS sequence"/>
</dbReference>
<protein>
    <submittedName>
        <fullName evidence="2">Uncharacterized protein</fullName>
    </submittedName>
</protein>
<feature type="transmembrane region" description="Helical" evidence="1">
    <location>
        <begin position="62"/>
        <end position="82"/>
    </location>
</feature>
<proteinExistence type="predicted"/>
<name>A0A1I2SFA8_9EURY</name>
<accession>A0A1I2SFA8</accession>
<evidence type="ECO:0000313" key="3">
    <source>
        <dbReference type="Proteomes" id="UP000198876"/>
    </source>
</evidence>
<sequence length="83" mass="8766">MFDMSLPFASVLGQMLAAWATLPLQLGGLLETQLGQLLVAVVAIGVVVLVGRIVLKVAWRLVTIAVVIIALLFLLSTLGINVL</sequence>
<reference evidence="3" key="1">
    <citation type="submission" date="2016-10" db="EMBL/GenBank/DDBJ databases">
        <authorList>
            <person name="Varghese N."/>
            <person name="Submissions S."/>
        </authorList>
    </citation>
    <scope>NUCLEOTIDE SEQUENCE [LARGE SCALE GENOMIC DNA]</scope>
    <source>
        <strain evidence="3">CGMCC 1.7739</strain>
    </source>
</reference>
<keyword evidence="1" id="KW-0472">Membrane</keyword>
<organism evidence="2 3">
    <name type="scientific">Halopelagius inordinatus</name>
    <dbReference type="NCBI Taxonomy" id="553467"/>
    <lineage>
        <taxon>Archaea</taxon>
        <taxon>Methanobacteriati</taxon>
        <taxon>Methanobacteriota</taxon>
        <taxon>Stenosarchaea group</taxon>
        <taxon>Halobacteria</taxon>
        <taxon>Halobacteriales</taxon>
        <taxon>Haloferacaceae</taxon>
    </lineage>
</organism>
<keyword evidence="1" id="KW-0812">Transmembrane</keyword>
<dbReference type="EMBL" id="FOOQ01000002">
    <property type="protein sequence ID" value="SFG51400.1"/>
    <property type="molecule type" value="Genomic_DNA"/>
</dbReference>
<keyword evidence="3" id="KW-1185">Reference proteome</keyword>
<evidence type="ECO:0000313" key="2">
    <source>
        <dbReference type="EMBL" id="SFG51400.1"/>
    </source>
</evidence>
<feature type="transmembrane region" description="Helical" evidence="1">
    <location>
        <begin position="36"/>
        <end position="55"/>
    </location>
</feature>
<dbReference type="AlphaFoldDB" id="A0A1I2SFA8"/>
<dbReference type="Pfam" id="PF26072">
    <property type="entry name" value="DUF8029"/>
    <property type="match status" value="1"/>
</dbReference>
<keyword evidence="1" id="KW-1133">Transmembrane helix</keyword>
<evidence type="ECO:0000256" key="1">
    <source>
        <dbReference type="SAM" id="Phobius"/>
    </source>
</evidence>